<dbReference type="InterPro" id="IPR014729">
    <property type="entry name" value="Rossmann-like_a/b/a_fold"/>
</dbReference>
<accession>A0ABP6YF97</accession>
<dbReference type="PANTHER" id="PTHR46268">
    <property type="entry name" value="STRESS RESPONSE PROTEIN NHAX"/>
    <property type="match status" value="1"/>
</dbReference>
<dbReference type="CDD" id="cd00293">
    <property type="entry name" value="USP-like"/>
    <property type="match status" value="2"/>
</dbReference>
<dbReference type="SUPFAM" id="SSF52402">
    <property type="entry name" value="Adenine nucleotide alpha hydrolases-like"/>
    <property type="match status" value="2"/>
</dbReference>
<evidence type="ECO:0000313" key="3">
    <source>
        <dbReference type="EMBL" id="GAA3581193.1"/>
    </source>
</evidence>
<gene>
    <name evidence="3" type="ORF">GCM10022395_32150</name>
</gene>
<dbReference type="PRINTS" id="PR01438">
    <property type="entry name" value="UNVRSLSTRESS"/>
</dbReference>
<name>A0ABP6YF97_9FLAO</name>
<dbReference type="RefSeq" id="WP_345007438.1">
    <property type="nucleotide sequence ID" value="NZ_BAABCY010000086.1"/>
</dbReference>
<feature type="domain" description="UspA" evidence="2">
    <location>
        <begin position="149"/>
        <end position="275"/>
    </location>
</feature>
<proteinExistence type="inferred from homology"/>
<dbReference type="Gene3D" id="3.40.50.620">
    <property type="entry name" value="HUPs"/>
    <property type="match status" value="2"/>
</dbReference>
<comment type="caution">
    <text evidence="3">The sequence shown here is derived from an EMBL/GenBank/DDBJ whole genome shotgun (WGS) entry which is preliminary data.</text>
</comment>
<dbReference type="InterPro" id="IPR006015">
    <property type="entry name" value="Universal_stress_UspA"/>
</dbReference>
<keyword evidence="4" id="KW-1185">Reference proteome</keyword>
<evidence type="ECO:0000313" key="4">
    <source>
        <dbReference type="Proteomes" id="UP001500954"/>
    </source>
</evidence>
<comment type="similarity">
    <text evidence="1">Belongs to the universal stress protein A family.</text>
</comment>
<dbReference type="Pfam" id="PF00582">
    <property type="entry name" value="Usp"/>
    <property type="match status" value="2"/>
</dbReference>
<evidence type="ECO:0000259" key="2">
    <source>
        <dbReference type="Pfam" id="PF00582"/>
    </source>
</evidence>
<dbReference type="EMBL" id="BAABCY010000086">
    <property type="protein sequence ID" value="GAA3581193.1"/>
    <property type="molecule type" value="Genomic_DNA"/>
</dbReference>
<protein>
    <submittedName>
        <fullName evidence="3">Universal stress protein</fullName>
    </submittedName>
</protein>
<dbReference type="PANTHER" id="PTHR46268:SF6">
    <property type="entry name" value="UNIVERSAL STRESS PROTEIN UP12"/>
    <property type="match status" value="1"/>
</dbReference>
<organism evidence="3 4">
    <name type="scientific">Snuella lapsa</name>
    <dbReference type="NCBI Taxonomy" id="870481"/>
    <lineage>
        <taxon>Bacteria</taxon>
        <taxon>Pseudomonadati</taxon>
        <taxon>Bacteroidota</taxon>
        <taxon>Flavobacteriia</taxon>
        <taxon>Flavobacteriales</taxon>
        <taxon>Flavobacteriaceae</taxon>
        <taxon>Snuella</taxon>
    </lineage>
</organism>
<sequence>MKKIIVPIDFSEHSEYALKTAAQLAKQYDAEVLALHMLEMSDIMLTASEGLQNQKAAYFFKLAEQKFEAFLDKDYLKDIKLTPIIKHFKVFSEVNDVAKKNDADLIVMGSHGVSGVKEFFIGSNTERVVRHADIPVLVVKNDVLKVSFNEVVFACDFSEESIRPYINAVNMFDKMRSKMHLVYVNLPNERFKSTDEIEADVVNFLKKADGNLSRYNNVNYVSDYTAEEGILNFANKINADLIAIPTHGRKGLSHFFEGSIGEDITNHANLPVMTFKI</sequence>
<dbReference type="Proteomes" id="UP001500954">
    <property type="component" value="Unassembled WGS sequence"/>
</dbReference>
<evidence type="ECO:0000256" key="1">
    <source>
        <dbReference type="ARBA" id="ARBA00008791"/>
    </source>
</evidence>
<dbReference type="InterPro" id="IPR006016">
    <property type="entry name" value="UspA"/>
</dbReference>
<reference evidence="4" key="1">
    <citation type="journal article" date="2019" name="Int. J. Syst. Evol. Microbiol.">
        <title>The Global Catalogue of Microorganisms (GCM) 10K type strain sequencing project: providing services to taxonomists for standard genome sequencing and annotation.</title>
        <authorList>
            <consortium name="The Broad Institute Genomics Platform"/>
            <consortium name="The Broad Institute Genome Sequencing Center for Infectious Disease"/>
            <person name="Wu L."/>
            <person name="Ma J."/>
        </authorList>
    </citation>
    <scope>NUCLEOTIDE SEQUENCE [LARGE SCALE GENOMIC DNA]</scope>
    <source>
        <strain evidence="4">JCM 17111</strain>
    </source>
</reference>
<feature type="domain" description="UspA" evidence="2">
    <location>
        <begin position="1"/>
        <end position="140"/>
    </location>
</feature>